<feature type="non-terminal residue" evidence="1">
    <location>
        <position position="164"/>
    </location>
</feature>
<feature type="non-terminal residue" evidence="1">
    <location>
        <position position="1"/>
    </location>
</feature>
<dbReference type="EMBL" id="JAAWVN010020403">
    <property type="protein sequence ID" value="MBN3293223.1"/>
    <property type="molecule type" value="Genomic_DNA"/>
</dbReference>
<dbReference type="PANTHER" id="PTHR10762">
    <property type="entry name" value="DIPHTHAMIDE BIOSYNTHESIS PROTEIN"/>
    <property type="match status" value="1"/>
</dbReference>
<reference evidence="1" key="1">
    <citation type="journal article" date="2021" name="Cell">
        <title>Tracing the genetic footprints of vertebrate landing in non-teleost ray-finned fishes.</title>
        <authorList>
            <person name="Bi X."/>
            <person name="Wang K."/>
            <person name="Yang L."/>
            <person name="Pan H."/>
            <person name="Jiang H."/>
            <person name="Wei Q."/>
            <person name="Fang M."/>
            <person name="Yu H."/>
            <person name="Zhu C."/>
            <person name="Cai Y."/>
            <person name="He Y."/>
            <person name="Gan X."/>
            <person name="Zeng H."/>
            <person name="Yu D."/>
            <person name="Zhu Y."/>
            <person name="Jiang H."/>
            <person name="Qiu Q."/>
            <person name="Yang H."/>
            <person name="Zhang Y.E."/>
            <person name="Wang W."/>
            <person name="Zhu M."/>
            <person name="He S."/>
            <person name="Zhang G."/>
        </authorList>
    </citation>
    <scope>NUCLEOTIDE SEQUENCE</scope>
    <source>
        <strain evidence="1">Bchr_001</strain>
    </source>
</reference>
<accession>A0ABS2Z3B5</accession>
<sequence>MAQVEIPGKPSILSEQRTLMERVVPQRWVQIACTRLSIDWGKAFSKPLLTPYEAAVVLKEVEWQETYPMDFYANQSLGQWTVNHPANQREKAARKSKSGICDGKRLQNQLRHEDSRVASETVRSQNGILDRQASFRSGLSARNTHQVRAEVAAGYPSKIQELVR</sequence>
<protein>
    <submittedName>
        <fullName evidence="1">DPH1 synthase</fullName>
    </submittedName>
</protein>
<keyword evidence="2" id="KW-1185">Reference proteome</keyword>
<evidence type="ECO:0000313" key="2">
    <source>
        <dbReference type="Proteomes" id="UP001166052"/>
    </source>
</evidence>
<organism evidence="1 2">
    <name type="scientific">Polypterus senegalus</name>
    <name type="common">Senegal bichir</name>
    <dbReference type="NCBI Taxonomy" id="55291"/>
    <lineage>
        <taxon>Eukaryota</taxon>
        <taxon>Metazoa</taxon>
        <taxon>Chordata</taxon>
        <taxon>Craniata</taxon>
        <taxon>Vertebrata</taxon>
        <taxon>Euteleostomi</taxon>
        <taxon>Actinopterygii</taxon>
        <taxon>Polypteriformes</taxon>
        <taxon>Polypteridae</taxon>
        <taxon>Polypterus</taxon>
    </lineage>
</organism>
<dbReference type="Proteomes" id="UP001166052">
    <property type="component" value="Unassembled WGS sequence"/>
</dbReference>
<dbReference type="Pfam" id="PF01866">
    <property type="entry name" value="Diphthamide_syn"/>
    <property type="match status" value="1"/>
</dbReference>
<comment type="caution">
    <text evidence="1">The sequence shown here is derived from an EMBL/GenBank/DDBJ whole genome shotgun (WGS) entry which is preliminary data.</text>
</comment>
<dbReference type="NCBIfam" id="TIGR00322">
    <property type="entry name" value="diphth2_R"/>
    <property type="match status" value="1"/>
</dbReference>
<evidence type="ECO:0000313" key="1">
    <source>
        <dbReference type="EMBL" id="MBN3293223.1"/>
    </source>
</evidence>
<dbReference type="PANTHER" id="PTHR10762:SF1">
    <property type="entry name" value="2-(3-AMINO-3-CARBOXYPROPYL)HISTIDINE SYNTHASE SUBUNIT 1"/>
    <property type="match status" value="1"/>
</dbReference>
<name>A0ABS2Z3B5_POLSE</name>
<proteinExistence type="predicted"/>
<gene>
    <name evidence="1" type="primary">Dph1_1</name>
    <name evidence="1" type="ORF">GTO92_0009543</name>
</gene>
<dbReference type="InterPro" id="IPR016435">
    <property type="entry name" value="DPH1/DPH2"/>
</dbReference>
<dbReference type="Gene3D" id="3.40.50.11860">
    <property type="entry name" value="Diphthamide synthesis DPH1/DPH2 domain 3"/>
    <property type="match status" value="1"/>
</dbReference>
<dbReference type="InterPro" id="IPR042265">
    <property type="entry name" value="DPH1/DPH2_3"/>
</dbReference>